<dbReference type="InterPro" id="IPR009926">
    <property type="entry name" value="T3SS_YcgR_PilZN"/>
</dbReference>
<comment type="caution">
    <text evidence="3">The sequence shown here is derived from an EMBL/GenBank/DDBJ whole genome shotgun (WGS) entry which is preliminary data.</text>
</comment>
<evidence type="ECO:0000259" key="1">
    <source>
        <dbReference type="Pfam" id="PF07238"/>
    </source>
</evidence>
<evidence type="ECO:0000313" key="4">
    <source>
        <dbReference type="Proteomes" id="UP000306477"/>
    </source>
</evidence>
<feature type="domain" description="PilZ" evidence="1">
    <location>
        <begin position="98"/>
        <end position="208"/>
    </location>
</feature>
<sequence>MLKIGDLIYLEPTINPNGEKYRCRVVEKIENKLYIDYPVNNGTGKTAFLLNGTQLKAFVTADSTSAYFFDTTVLGRVKQNIPMIVLSYPGEDNMYKIQRREYVRVETPVDVAVHSINGEFRPFVSITRDISAGGAAIILPSSRTLLPGLDFLTHFVLPSLSEDYHYVTLRSHVIRIVNGKNGERNRASIKFVDISESDRQLLIKFCFERQLLMKKKGIQSSEMMKKNNLIE</sequence>
<dbReference type="InterPro" id="IPR009875">
    <property type="entry name" value="PilZ_domain"/>
</dbReference>
<dbReference type="EMBL" id="SLUB01000002">
    <property type="protein sequence ID" value="THE15065.1"/>
    <property type="molecule type" value="Genomic_DNA"/>
</dbReference>
<dbReference type="AlphaFoldDB" id="A0A4S3PZI4"/>
<keyword evidence="4" id="KW-1185">Reference proteome</keyword>
<protein>
    <submittedName>
        <fullName evidence="3">Pilus assembly protein PilZ</fullName>
    </submittedName>
</protein>
<proteinExistence type="predicted"/>
<accession>A0A4S3PZI4</accession>
<dbReference type="RefSeq" id="WP_136377918.1">
    <property type="nucleotide sequence ID" value="NZ_SLUB01000002.1"/>
</dbReference>
<dbReference type="Pfam" id="PF07238">
    <property type="entry name" value="PilZ"/>
    <property type="match status" value="1"/>
</dbReference>
<name>A0A4S3PZI4_9BACI</name>
<dbReference type="OrthoDB" id="1951449at2"/>
<dbReference type="GO" id="GO:0035438">
    <property type="term" value="F:cyclic-di-GMP binding"/>
    <property type="evidence" value="ECO:0007669"/>
    <property type="project" value="InterPro"/>
</dbReference>
<evidence type="ECO:0000259" key="2">
    <source>
        <dbReference type="Pfam" id="PF12945"/>
    </source>
</evidence>
<organism evidence="3 4">
    <name type="scientific">Bacillus timonensis</name>
    <dbReference type="NCBI Taxonomy" id="1033734"/>
    <lineage>
        <taxon>Bacteria</taxon>
        <taxon>Bacillati</taxon>
        <taxon>Bacillota</taxon>
        <taxon>Bacilli</taxon>
        <taxon>Bacillales</taxon>
        <taxon>Bacillaceae</taxon>
        <taxon>Bacillus</taxon>
    </lineage>
</organism>
<reference evidence="3 4" key="1">
    <citation type="journal article" date="2019" name="Indoor Air">
        <title>Impacts of indoor surface finishes on bacterial viability.</title>
        <authorList>
            <person name="Hu J."/>
            <person name="Maamar S.B."/>
            <person name="Glawe A.J."/>
            <person name="Gottel N."/>
            <person name="Gilbert J.A."/>
            <person name="Hartmann E.M."/>
        </authorList>
    </citation>
    <scope>NUCLEOTIDE SEQUENCE [LARGE SCALE GENOMIC DNA]</scope>
    <source>
        <strain evidence="3 4">AF060A6</strain>
    </source>
</reference>
<dbReference type="Proteomes" id="UP000306477">
    <property type="component" value="Unassembled WGS sequence"/>
</dbReference>
<evidence type="ECO:0000313" key="3">
    <source>
        <dbReference type="EMBL" id="THE15065.1"/>
    </source>
</evidence>
<feature type="domain" description="Type III secretion system flagellar brake protein YcgR PilZN" evidence="2">
    <location>
        <begin position="3"/>
        <end position="89"/>
    </location>
</feature>
<dbReference type="SUPFAM" id="SSF141371">
    <property type="entry name" value="PilZ domain-like"/>
    <property type="match status" value="1"/>
</dbReference>
<dbReference type="STRING" id="1033734.GCA_000285535_04142"/>
<gene>
    <name evidence="3" type="ORF">E1I69_01760</name>
</gene>
<dbReference type="Pfam" id="PF12945">
    <property type="entry name" value="PilZNR"/>
    <property type="match status" value="1"/>
</dbReference>
<dbReference type="Gene3D" id="2.40.10.220">
    <property type="entry name" value="predicted glycosyltransferase like domains"/>
    <property type="match status" value="1"/>
</dbReference>